<keyword evidence="1" id="KW-0813">Transport</keyword>
<dbReference type="SUPFAM" id="SSF50331">
    <property type="entry name" value="MOP-like"/>
    <property type="match status" value="1"/>
</dbReference>
<dbReference type="AlphaFoldDB" id="A0A7T8BAL6"/>
<dbReference type="GO" id="GO:0043190">
    <property type="term" value="C:ATP-binding cassette (ABC) transporter complex"/>
    <property type="evidence" value="ECO:0007669"/>
    <property type="project" value="InterPro"/>
</dbReference>
<name>A0A7T8BAL6_9SPIR</name>
<keyword evidence="2" id="KW-0547">Nucleotide-binding</keyword>
<protein>
    <submittedName>
        <fullName evidence="5">ABC transporter ATP-binding protein</fullName>
    </submittedName>
</protein>
<organism evidence="5 6">
    <name type="scientific">Breznakiella homolactica</name>
    <dbReference type="NCBI Taxonomy" id="2798577"/>
    <lineage>
        <taxon>Bacteria</taxon>
        <taxon>Pseudomonadati</taxon>
        <taxon>Spirochaetota</taxon>
        <taxon>Spirochaetia</taxon>
        <taxon>Spirochaetales</taxon>
        <taxon>Breznakiellaceae</taxon>
        <taxon>Breznakiella</taxon>
    </lineage>
</organism>
<evidence type="ECO:0000256" key="2">
    <source>
        <dbReference type="ARBA" id="ARBA00022741"/>
    </source>
</evidence>
<dbReference type="InterPro" id="IPR027417">
    <property type="entry name" value="P-loop_NTPase"/>
</dbReference>
<dbReference type="PANTHER" id="PTHR42781:SF4">
    <property type="entry name" value="SPERMIDINE_PUTRESCINE IMPORT ATP-BINDING PROTEIN POTA"/>
    <property type="match status" value="1"/>
</dbReference>
<dbReference type="Pfam" id="PF00005">
    <property type="entry name" value="ABC_tran"/>
    <property type="match status" value="1"/>
</dbReference>
<evidence type="ECO:0000256" key="3">
    <source>
        <dbReference type="ARBA" id="ARBA00022840"/>
    </source>
</evidence>
<keyword evidence="3 5" id="KW-0067">ATP-binding</keyword>
<dbReference type="GO" id="GO:0022857">
    <property type="term" value="F:transmembrane transporter activity"/>
    <property type="evidence" value="ECO:0007669"/>
    <property type="project" value="InterPro"/>
</dbReference>
<dbReference type="GO" id="GO:0015697">
    <property type="term" value="P:quaternary ammonium group transport"/>
    <property type="evidence" value="ECO:0007669"/>
    <property type="project" value="UniProtKB-ARBA"/>
</dbReference>
<dbReference type="PROSITE" id="PS50893">
    <property type="entry name" value="ABC_TRANSPORTER_2"/>
    <property type="match status" value="1"/>
</dbReference>
<keyword evidence="6" id="KW-1185">Reference proteome</keyword>
<reference evidence="5" key="1">
    <citation type="submission" date="2021-01" db="EMBL/GenBank/DDBJ databases">
        <title>Description of Breznakiella homolactica.</title>
        <authorList>
            <person name="Song Y."/>
            <person name="Brune A."/>
        </authorList>
    </citation>
    <scope>NUCLEOTIDE SEQUENCE</scope>
    <source>
        <strain evidence="5">RmG30</strain>
    </source>
</reference>
<dbReference type="FunFam" id="3.40.50.300:FF:000425">
    <property type="entry name" value="Probable ABC transporter, ATP-binding subunit"/>
    <property type="match status" value="1"/>
</dbReference>
<dbReference type="InterPro" id="IPR013611">
    <property type="entry name" value="Transp-assoc_OB_typ2"/>
</dbReference>
<dbReference type="EMBL" id="CP067089">
    <property type="protein sequence ID" value="QQO09140.1"/>
    <property type="molecule type" value="Genomic_DNA"/>
</dbReference>
<dbReference type="RefSeq" id="WP_215626445.1">
    <property type="nucleotide sequence ID" value="NZ_CP067089.2"/>
</dbReference>
<dbReference type="PANTHER" id="PTHR42781">
    <property type="entry name" value="SPERMIDINE/PUTRESCINE IMPORT ATP-BINDING PROTEIN POTA"/>
    <property type="match status" value="1"/>
</dbReference>
<dbReference type="InterPro" id="IPR050093">
    <property type="entry name" value="ABC_SmlMolc_Importer"/>
</dbReference>
<dbReference type="InterPro" id="IPR017871">
    <property type="entry name" value="ABC_transporter-like_CS"/>
</dbReference>
<dbReference type="InterPro" id="IPR003593">
    <property type="entry name" value="AAA+_ATPase"/>
</dbReference>
<feature type="domain" description="ABC transporter" evidence="4">
    <location>
        <begin position="10"/>
        <end position="240"/>
    </location>
</feature>
<dbReference type="GO" id="GO:0005524">
    <property type="term" value="F:ATP binding"/>
    <property type="evidence" value="ECO:0007669"/>
    <property type="project" value="UniProtKB-KW"/>
</dbReference>
<dbReference type="GO" id="GO:0016887">
    <property type="term" value="F:ATP hydrolysis activity"/>
    <property type="evidence" value="ECO:0007669"/>
    <property type="project" value="InterPro"/>
</dbReference>
<dbReference type="InterPro" id="IPR003439">
    <property type="entry name" value="ABC_transporter-like_ATP-bd"/>
</dbReference>
<evidence type="ECO:0000256" key="1">
    <source>
        <dbReference type="ARBA" id="ARBA00022448"/>
    </source>
</evidence>
<dbReference type="SUPFAM" id="SSF52540">
    <property type="entry name" value="P-loop containing nucleoside triphosphate hydrolases"/>
    <property type="match status" value="1"/>
</dbReference>
<accession>A0A7T8BAL6</accession>
<evidence type="ECO:0000259" key="4">
    <source>
        <dbReference type="PROSITE" id="PS50893"/>
    </source>
</evidence>
<evidence type="ECO:0000313" key="5">
    <source>
        <dbReference type="EMBL" id="QQO09140.1"/>
    </source>
</evidence>
<dbReference type="PROSITE" id="PS00211">
    <property type="entry name" value="ABC_TRANSPORTER_1"/>
    <property type="match status" value="1"/>
</dbReference>
<gene>
    <name evidence="5" type="ORF">JFL75_19770</name>
</gene>
<dbReference type="Pfam" id="PF08402">
    <property type="entry name" value="TOBE_2"/>
    <property type="match status" value="1"/>
</dbReference>
<dbReference type="SMART" id="SM00382">
    <property type="entry name" value="AAA"/>
    <property type="match status" value="1"/>
</dbReference>
<dbReference type="InterPro" id="IPR008995">
    <property type="entry name" value="Mo/tungstate-bd_C_term_dom"/>
</dbReference>
<dbReference type="Proteomes" id="UP000595917">
    <property type="component" value="Chromosome"/>
</dbReference>
<sequence>MSTAAKEIKLQITQMDKVYDNGDGVRNINLDVYNGEIVTMLGPSGCGKTTILRTIGGFLNIDAGDITINNQSIAQLPPEKRPTAMVFQSYNLWPHMSIYENLAFGLKLRKIPKDEIARRIDAMLEMVRMPGCEKKYPNQLSGGQQQRIAIARSLLLQPEVLLLDEPFSALDAKIRMQMREELKKIQSELGITVVFVTHDQEEAMAISHRIVVMNKGKFEQVGSPTEVYDNPATKYVASFIGEMNFWNQGNEVIAVRPEDVKILPGHTDNGINGTVRTVMILGHYVDVNVQCGETVIKCFIPRTECGSCDVGDQVHVEFGRNVVFPKDE</sequence>
<evidence type="ECO:0000313" key="6">
    <source>
        <dbReference type="Proteomes" id="UP000595917"/>
    </source>
</evidence>
<dbReference type="KEGG" id="bhc:JFL75_19770"/>
<dbReference type="Gene3D" id="2.40.50.140">
    <property type="entry name" value="Nucleic acid-binding proteins"/>
    <property type="match status" value="1"/>
</dbReference>
<dbReference type="Gene3D" id="3.40.50.300">
    <property type="entry name" value="P-loop containing nucleotide triphosphate hydrolases"/>
    <property type="match status" value="1"/>
</dbReference>
<dbReference type="Gene3D" id="2.40.50.100">
    <property type="match status" value="1"/>
</dbReference>
<proteinExistence type="predicted"/>
<dbReference type="InterPro" id="IPR012340">
    <property type="entry name" value="NA-bd_OB-fold"/>
</dbReference>